<evidence type="ECO:0000313" key="1">
    <source>
        <dbReference type="EMBL" id="KAJ8710706.1"/>
    </source>
</evidence>
<dbReference type="EMBL" id="CM056799">
    <property type="protein sequence ID" value="KAJ8710706.1"/>
    <property type="molecule type" value="Genomic_DNA"/>
</dbReference>
<dbReference type="Proteomes" id="UP001231649">
    <property type="component" value="Chromosome 23"/>
</dbReference>
<name>A0ACC2Q804_9NEOP</name>
<organism evidence="1 2">
    <name type="scientific">Mythimna loreyi</name>
    <dbReference type="NCBI Taxonomy" id="667449"/>
    <lineage>
        <taxon>Eukaryota</taxon>
        <taxon>Metazoa</taxon>
        <taxon>Ecdysozoa</taxon>
        <taxon>Arthropoda</taxon>
        <taxon>Hexapoda</taxon>
        <taxon>Insecta</taxon>
        <taxon>Pterygota</taxon>
        <taxon>Neoptera</taxon>
        <taxon>Endopterygota</taxon>
        <taxon>Lepidoptera</taxon>
        <taxon>Glossata</taxon>
        <taxon>Ditrysia</taxon>
        <taxon>Noctuoidea</taxon>
        <taxon>Noctuidae</taxon>
        <taxon>Noctuinae</taxon>
        <taxon>Hadenini</taxon>
        <taxon>Mythimna</taxon>
    </lineage>
</organism>
<accession>A0ACC2Q804</accession>
<evidence type="ECO:0000313" key="2">
    <source>
        <dbReference type="Proteomes" id="UP001231649"/>
    </source>
</evidence>
<gene>
    <name evidence="1" type="ORF">PYW08_009221</name>
</gene>
<protein>
    <submittedName>
        <fullName evidence="1">Uncharacterized protein</fullName>
    </submittedName>
</protein>
<comment type="caution">
    <text evidence="1">The sequence shown here is derived from an EMBL/GenBank/DDBJ whole genome shotgun (WGS) entry which is preliminary data.</text>
</comment>
<reference evidence="1" key="1">
    <citation type="submission" date="2023-03" db="EMBL/GenBank/DDBJ databases">
        <title>Chromosome-level genomes of two armyworms, Mythimna separata and Mythimna loreyi, provide insights into the biosynthesis and reception of sex pheromones.</title>
        <authorList>
            <person name="Zhao H."/>
        </authorList>
    </citation>
    <scope>NUCLEOTIDE SEQUENCE</scope>
    <source>
        <strain evidence="1">BeijingLab</strain>
    </source>
</reference>
<sequence>MSFEVDRYSSAWAHIALCADLTWAAEPPDEFIIANQRLWTQHCRVSQVLQDTSLESQSLQTNNQCELSDNKRAISSQSQENGSSSGRRSVKDVIPESRLAQFYGNFYYDEVREKCYTSTNERTNLRGYNGQGCENSDLTECWMLPEVEYWFRKLVDDSAERSLFPRRRRQYRMLPDEDFERWGPSGARAAGEEAALAARVHSVRSLWAPSQSPRSPLSQGPRTPSPPAVSRKMRARRRQPRRLTALAPPPPAYCLDVPAQLFCDPTCKFQFDPPRPPQLTECQRAMGRLSASVQAVMRASAARCPPYRGTNVSRYAPTGPRPARCPERRYGVWWPRDHPSPRLDHRFQLTHVQAPAATTPATPAAQKPPETTETEEGKAETPEEKESSSTTIELAVVPVTEPQTSSDKPESPSTQEKIATDGQLPSTSAAAMDTGLRKKRLYSTVLSMSAPAPIGLTPVVRLAQKLVTPGLLKLNPKMVLPGSRVRPPTVDHKFEELEKEALEQYKASDESIDTKFRELEKQAVEQYSNSNSNTSCSSGNSAEKRASSSPSESDSKSKQPAKFHKEKPVDSVVIYSQNFPDLNSKGQTSSVMNLKNFHTPPRGEKKEQTHRPSKNLRSLKSESQRAASDTDYEARENVKGNHKGPVRWTLHVVPPKKRHLTLCVTDLSSDEELDDGGAAMKDAGACLKSHVAGKVKMSAHGGGDLHPIMRKT</sequence>
<proteinExistence type="predicted"/>
<keyword evidence="2" id="KW-1185">Reference proteome</keyword>